<dbReference type="GO" id="GO:0046872">
    <property type="term" value="F:metal ion binding"/>
    <property type="evidence" value="ECO:0007669"/>
    <property type="project" value="UniProtKB-KW"/>
</dbReference>
<keyword evidence="3" id="KW-0411">Iron-sulfur</keyword>
<evidence type="ECO:0008006" key="5">
    <source>
        <dbReference type="Google" id="ProtNLM"/>
    </source>
</evidence>
<organism evidence="4">
    <name type="scientific">marine sediment metagenome</name>
    <dbReference type="NCBI Taxonomy" id="412755"/>
    <lineage>
        <taxon>unclassified sequences</taxon>
        <taxon>metagenomes</taxon>
        <taxon>ecological metagenomes</taxon>
    </lineage>
</organism>
<sequence length="122" mass="13939">MKRIDNPQELEKIRKQILALRDPNKPCIAITSGTSARAYGSEKVVDAFRAELKKRGLTKKIDFRVTGGQGFDEREPLVIIHPKNILYQKVAPEDVEEIITETLLKDKIIDRLLYTHPQTGEK</sequence>
<dbReference type="PANTHER" id="PTHR43578:SF3">
    <property type="entry name" value="NADH-QUINONE OXIDOREDUCTASE SUBUNIT F"/>
    <property type="match status" value="1"/>
</dbReference>
<evidence type="ECO:0000313" key="4">
    <source>
        <dbReference type="EMBL" id="GAG52533.1"/>
    </source>
</evidence>
<keyword evidence="1" id="KW-0479">Metal-binding</keyword>
<protein>
    <recommendedName>
        <fullName evidence="5">(2Fe-2S) ferredoxin domain-containing protein</fullName>
    </recommendedName>
</protein>
<feature type="non-terminal residue" evidence="4">
    <location>
        <position position="122"/>
    </location>
</feature>
<keyword evidence="2" id="KW-0408">Iron</keyword>
<accession>X0YW53</accession>
<dbReference type="EMBL" id="BARS01056249">
    <property type="protein sequence ID" value="GAG52533.1"/>
    <property type="molecule type" value="Genomic_DNA"/>
</dbReference>
<dbReference type="CDD" id="cd02980">
    <property type="entry name" value="TRX_Fd_family"/>
    <property type="match status" value="1"/>
</dbReference>
<evidence type="ECO:0000256" key="2">
    <source>
        <dbReference type="ARBA" id="ARBA00023004"/>
    </source>
</evidence>
<dbReference type="Gene3D" id="3.40.30.10">
    <property type="entry name" value="Glutaredoxin"/>
    <property type="match status" value="1"/>
</dbReference>
<gene>
    <name evidence="4" type="ORF">S01H1_82893</name>
</gene>
<dbReference type="InterPro" id="IPR036249">
    <property type="entry name" value="Thioredoxin-like_sf"/>
</dbReference>
<proteinExistence type="predicted"/>
<reference evidence="4" key="1">
    <citation type="journal article" date="2014" name="Front. Microbiol.">
        <title>High frequency of phylogenetically diverse reductive dehalogenase-homologous genes in deep subseafloor sedimentary metagenomes.</title>
        <authorList>
            <person name="Kawai M."/>
            <person name="Futagami T."/>
            <person name="Toyoda A."/>
            <person name="Takaki Y."/>
            <person name="Nishi S."/>
            <person name="Hori S."/>
            <person name="Arai W."/>
            <person name="Tsubouchi T."/>
            <person name="Morono Y."/>
            <person name="Uchiyama I."/>
            <person name="Ito T."/>
            <person name="Fujiyama A."/>
            <person name="Inagaki F."/>
            <person name="Takami H."/>
        </authorList>
    </citation>
    <scope>NUCLEOTIDE SEQUENCE</scope>
    <source>
        <strain evidence="4">Expedition CK06-06</strain>
    </source>
</reference>
<dbReference type="PANTHER" id="PTHR43578">
    <property type="entry name" value="NADH-QUINONE OXIDOREDUCTASE SUBUNIT F"/>
    <property type="match status" value="1"/>
</dbReference>
<evidence type="ECO:0000256" key="1">
    <source>
        <dbReference type="ARBA" id="ARBA00022723"/>
    </source>
</evidence>
<dbReference type="AlphaFoldDB" id="X0YW53"/>
<name>X0YW53_9ZZZZ</name>
<dbReference type="GO" id="GO:0051536">
    <property type="term" value="F:iron-sulfur cluster binding"/>
    <property type="evidence" value="ECO:0007669"/>
    <property type="project" value="UniProtKB-KW"/>
</dbReference>
<comment type="caution">
    <text evidence="4">The sequence shown here is derived from an EMBL/GenBank/DDBJ whole genome shotgun (WGS) entry which is preliminary data.</text>
</comment>
<dbReference type="SUPFAM" id="SSF52833">
    <property type="entry name" value="Thioredoxin-like"/>
    <property type="match status" value="1"/>
</dbReference>
<evidence type="ECO:0000256" key="3">
    <source>
        <dbReference type="ARBA" id="ARBA00023014"/>
    </source>
</evidence>